<keyword evidence="2" id="KW-0472">Membrane</keyword>
<feature type="domain" description="CHASE2" evidence="3">
    <location>
        <begin position="18"/>
        <end position="160"/>
    </location>
</feature>
<dbReference type="Pfam" id="PF05226">
    <property type="entry name" value="CHASE2"/>
    <property type="match status" value="1"/>
</dbReference>
<proteinExistence type="predicted"/>
<feature type="transmembrane region" description="Helical" evidence="2">
    <location>
        <begin position="139"/>
        <end position="162"/>
    </location>
</feature>
<sequence>MENAARSQLTYLEDLNIKPEITETEELKLGDTILHKFQPNTGGYRNADAGGYQLLLHYRSQSNSVAQVRLTDVLNGKVDPELIRDRIVLVGYTTPQAKDDFYTPYSSSKDDLQKMPGVIVHAQSASQILSAVLDQQPLIWVWSFPSELAWVLGWSLVGGILAWYLRHPFWFSVTAAGASGAVYAISLLIFFQAGWIPFVPAIAAFMTTAVGVVLLDRFNNSTYGQTVYKTVKTFLKLEVDIDEEKLEKQVAEITETDYFKDLQDTVKSLREQQKGGETDSRLFSNLKPPQETSDRPQPQPEKTQPSDIFNFRTTISNAEESEAYEFDFINDLKRESQQLQRKKDSSDADEYEFDFIQEIKQESQQLKSNGSELNSDKPPKSHLEELNQNSDRSKPEGSSSPTESSGQASGSGMQTYQKFTLDTPSTLIEDDDTDSDYFDFLQQESRRLKEAHQDQSS</sequence>
<dbReference type="InterPro" id="IPR007890">
    <property type="entry name" value="CHASE2"/>
</dbReference>
<feature type="compositionally biased region" description="Polar residues" evidence="1">
    <location>
        <begin position="412"/>
        <end position="426"/>
    </location>
</feature>
<feature type="region of interest" description="Disordered" evidence="1">
    <location>
        <begin position="362"/>
        <end position="435"/>
    </location>
</feature>
<feature type="region of interest" description="Disordered" evidence="1">
    <location>
        <begin position="269"/>
        <end position="309"/>
    </location>
</feature>
<feature type="compositionally biased region" description="Basic and acidic residues" evidence="1">
    <location>
        <begin position="374"/>
        <end position="395"/>
    </location>
</feature>
<feature type="compositionally biased region" description="Basic and acidic residues" evidence="1">
    <location>
        <begin position="269"/>
        <end position="280"/>
    </location>
</feature>
<evidence type="ECO:0000256" key="1">
    <source>
        <dbReference type="SAM" id="MobiDB-lite"/>
    </source>
</evidence>
<evidence type="ECO:0000313" key="4">
    <source>
        <dbReference type="EMBL" id="HFM99726.1"/>
    </source>
</evidence>
<protein>
    <submittedName>
        <fullName evidence="4">CHASE2 domain-containing protein</fullName>
    </submittedName>
</protein>
<feature type="compositionally biased region" description="Polar residues" evidence="1">
    <location>
        <begin position="362"/>
        <end position="373"/>
    </location>
</feature>
<evidence type="ECO:0000256" key="2">
    <source>
        <dbReference type="SAM" id="Phobius"/>
    </source>
</evidence>
<gene>
    <name evidence="4" type="ORF">ENR64_18620</name>
</gene>
<keyword evidence="2" id="KW-0812">Transmembrane</keyword>
<dbReference type="AlphaFoldDB" id="A0A7C3KFS4"/>
<dbReference type="EMBL" id="DSRU01000270">
    <property type="protein sequence ID" value="HFM99726.1"/>
    <property type="molecule type" value="Genomic_DNA"/>
</dbReference>
<name>A0A7C3KFS4_9CYAN</name>
<feature type="transmembrane region" description="Helical" evidence="2">
    <location>
        <begin position="195"/>
        <end position="215"/>
    </location>
</feature>
<comment type="caution">
    <text evidence="4">The sequence shown here is derived from an EMBL/GenBank/DDBJ whole genome shotgun (WGS) entry which is preliminary data.</text>
</comment>
<feature type="compositionally biased region" description="Polar residues" evidence="1">
    <location>
        <begin position="300"/>
        <end position="309"/>
    </location>
</feature>
<feature type="transmembrane region" description="Helical" evidence="2">
    <location>
        <begin position="169"/>
        <end position="189"/>
    </location>
</feature>
<accession>A0A7C3KFS4</accession>
<keyword evidence="2" id="KW-1133">Transmembrane helix</keyword>
<evidence type="ECO:0000259" key="3">
    <source>
        <dbReference type="Pfam" id="PF05226"/>
    </source>
</evidence>
<organism evidence="4">
    <name type="scientific">Oscillatoriales cyanobacterium SpSt-418</name>
    <dbReference type="NCBI Taxonomy" id="2282169"/>
    <lineage>
        <taxon>Bacteria</taxon>
        <taxon>Bacillati</taxon>
        <taxon>Cyanobacteriota</taxon>
        <taxon>Cyanophyceae</taxon>
        <taxon>Oscillatoriophycideae</taxon>
        <taxon>Oscillatoriales</taxon>
    </lineage>
</organism>
<feature type="compositionally biased region" description="Low complexity" evidence="1">
    <location>
        <begin position="396"/>
        <end position="411"/>
    </location>
</feature>
<reference evidence="4" key="1">
    <citation type="journal article" date="2020" name="mSystems">
        <title>Genome- and Community-Level Interaction Insights into Carbon Utilization and Element Cycling Functions of Hydrothermarchaeota in Hydrothermal Sediment.</title>
        <authorList>
            <person name="Zhou Z."/>
            <person name="Liu Y."/>
            <person name="Xu W."/>
            <person name="Pan J."/>
            <person name="Luo Z.H."/>
            <person name="Li M."/>
        </authorList>
    </citation>
    <scope>NUCLEOTIDE SEQUENCE [LARGE SCALE GENOMIC DNA]</scope>
    <source>
        <strain evidence="4">SpSt-418</strain>
    </source>
</reference>